<dbReference type="GO" id="GO:0046653">
    <property type="term" value="P:tetrahydrofolate metabolic process"/>
    <property type="evidence" value="ECO:0007669"/>
    <property type="project" value="TreeGrafter"/>
</dbReference>
<dbReference type="GO" id="GO:0050667">
    <property type="term" value="P:homocysteine metabolic process"/>
    <property type="evidence" value="ECO:0007669"/>
    <property type="project" value="TreeGrafter"/>
</dbReference>
<dbReference type="InterPro" id="IPR000489">
    <property type="entry name" value="Pterin-binding_dom"/>
</dbReference>
<organism evidence="8 9">
    <name type="scientific">Syntrophaceticus schinkii</name>
    <dbReference type="NCBI Taxonomy" id="499207"/>
    <lineage>
        <taxon>Bacteria</taxon>
        <taxon>Bacillati</taxon>
        <taxon>Bacillota</taxon>
        <taxon>Clostridia</taxon>
        <taxon>Thermoanaerobacterales</taxon>
        <taxon>Thermoanaerobacterales Family III. Incertae Sedis</taxon>
        <taxon>Syntrophaceticus</taxon>
    </lineage>
</organism>
<reference evidence="9" key="1">
    <citation type="submission" date="2015-01" db="EMBL/GenBank/DDBJ databases">
        <authorList>
            <person name="Manzoor Shahid"/>
            <person name="Zubair Saima"/>
        </authorList>
    </citation>
    <scope>NUCLEOTIDE SEQUENCE [LARGE SCALE GENOMIC DNA]</scope>
    <source>
        <strain evidence="9">Sp3</strain>
    </source>
</reference>
<evidence type="ECO:0000256" key="6">
    <source>
        <dbReference type="ARBA" id="ARBA00023285"/>
    </source>
</evidence>
<keyword evidence="9" id="KW-1185">Reference proteome</keyword>
<dbReference type="GO" id="GO:0046872">
    <property type="term" value="F:metal ion binding"/>
    <property type="evidence" value="ECO:0007669"/>
    <property type="project" value="UniProtKB-KW"/>
</dbReference>
<dbReference type="InterPro" id="IPR011005">
    <property type="entry name" value="Dihydropteroate_synth-like_sf"/>
</dbReference>
<dbReference type="Pfam" id="PF00809">
    <property type="entry name" value="Pterin_bind"/>
    <property type="match status" value="1"/>
</dbReference>
<dbReference type="OrthoDB" id="9803687at2"/>
<protein>
    <submittedName>
        <fullName evidence="8">Pterin binding enzyme</fullName>
    </submittedName>
</protein>
<feature type="domain" description="Pterin-binding" evidence="7">
    <location>
        <begin position="1"/>
        <end position="262"/>
    </location>
</feature>
<comment type="similarity">
    <text evidence="1">Belongs to the vitamin-B12 dependent methionine synthase family.</text>
</comment>
<dbReference type="PROSITE" id="PS50972">
    <property type="entry name" value="PTERIN_BINDING"/>
    <property type="match status" value="1"/>
</dbReference>
<evidence type="ECO:0000313" key="8">
    <source>
        <dbReference type="EMBL" id="CEO87974.1"/>
    </source>
</evidence>
<dbReference type="NCBIfam" id="NF005719">
    <property type="entry name" value="PRK07535.1"/>
    <property type="match status" value="1"/>
</dbReference>
<evidence type="ECO:0000256" key="2">
    <source>
        <dbReference type="ARBA" id="ARBA00022603"/>
    </source>
</evidence>
<evidence type="ECO:0000313" key="9">
    <source>
        <dbReference type="Proteomes" id="UP000046155"/>
    </source>
</evidence>
<keyword evidence="5" id="KW-0479">Metal-binding</keyword>
<dbReference type="Gene3D" id="3.20.20.20">
    <property type="entry name" value="Dihydropteroate synthase-like"/>
    <property type="match status" value="1"/>
</dbReference>
<keyword evidence="2" id="KW-0489">Methyltransferase</keyword>
<keyword evidence="3" id="KW-0846">Cobalamin</keyword>
<evidence type="ECO:0000256" key="5">
    <source>
        <dbReference type="ARBA" id="ARBA00022723"/>
    </source>
</evidence>
<sequence length="269" mass="29588">MLIVGELINSSRKEVGAEIKNKNVKVIQGLAQSQIEAGATYLDVNCGTQVYDEGETMEWLVKSILEVSDAPLCIDSPSHETLAVGLEAAKANGQQQMINSITAEVDRYNAVLPLIKKYNTKIVALCMDDRGMPSTAEDRIEIADKLVNGLVKDGVPMDAIFLDPLVKPVSVNDKYGLEVLQAIKYIRDKYPEVHITCGVSNISFGLPKRKVINGAFITLCVSNGMDACIIDPLDKEMMGLIYSSQMLLGKDNNCRQYLTAFKKRQLITN</sequence>
<dbReference type="SUPFAM" id="SSF51717">
    <property type="entry name" value="Dihydropteroate synthetase-like"/>
    <property type="match status" value="1"/>
</dbReference>
<dbReference type="RefSeq" id="WP_044664238.1">
    <property type="nucleotide sequence ID" value="NZ_CDRZ01000044.1"/>
</dbReference>
<dbReference type="GO" id="GO:0031419">
    <property type="term" value="F:cobalamin binding"/>
    <property type="evidence" value="ECO:0007669"/>
    <property type="project" value="UniProtKB-KW"/>
</dbReference>
<evidence type="ECO:0000259" key="7">
    <source>
        <dbReference type="PROSITE" id="PS50972"/>
    </source>
</evidence>
<dbReference type="GO" id="GO:0008705">
    <property type="term" value="F:methionine synthase activity"/>
    <property type="evidence" value="ECO:0007669"/>
    <property type="project" value="TreeGrafter"/>
</dbReference>
<dbReference type="GO" id="GO:0005829">
    <property type="term" value="C:cytosol"/>
    <property type="evidence" value="ECO:0007669"/>
    <property type="project" value="TreeGrafter"/>
</dbReference>
<accession>A0A0B7MBT3</accession>
<evidence type="ECO:0000256" key="4">
    <source>
        <dbReference type="ARBA" id="ARBA00022679"/>
    </source>
</evidence>
<dbReference type="PANTHER" id="PTHR45833">
    <property type="entry name" value="METHIONINE SYNTHASE"/>
    <property type="match status" value="1"/>
</dbReference>
<dbReference type="GO" id="GO:0032259">
    <property type="term" value="P:methylation"/>
    <property type="evidence" value="ECO:0007669"/>
    <property type="project" value="UniProtKB-KW"/>
</dbReference>
<dbReference type="AlphaFoldDB" id="A0A0B7MBT3"/>
<dbReference type="Proteomes" id="UP000046155">
    <property type="component" value="Unassembled WGS sequence"/>
</dbReference>
<gene>
    <name evidence="8" type="ORF">SSCH_1380002</name>
</gene>
<dbReference type="EMBL" id="CDRZ01000044">
    <property type="protein sequence ID" value="CEO87974.1"/>
    <property type="molecule type" value="Genomic_DNA"/>
</dbReference>
<name>A0A0B7MBT3_9FIRM</name>
<evidence type="ECO:0000256" key="1">
    <source>
        <dbReference type="ARBA" id="ARBA00010398"/>
    </source>
</evidence>
<dbReference type="InterPro" id="IPR050554">
    <property type="entry name" value="Met_Synthase/Corrinoid"/>
</dbReference>
<evidence type="ECO:0000256" key="3">
    <source>
        <dbReference type="ARBA" id="ARBA00022628"/>
    </source>
</evidence>
<dbReference type="PANTHER" id="PTHR45833:SF1">
    <property type="entry name" value="METHIONINE SYNTHASE"/>
    <property type="match status" value="1"/>
</dbReference>
<proteinExistence type="inferred from homology"/>
<keyword evidence="4" id="KW-0808">Transferase</keyword>
<keyword evidence="6" id="KW-0170">Cobalt</keyword>